<dbReference type="PaxDb" id="39947-A0A0P0V5H9"/>
<dbReference type="Gramene" id="Os01t0627450-00">
    <property type="protein sequence ID" value="Os01t0627450-00"/>
    <property type="gene ID" value="Os01g0627450"/>
</dbReference>
<keyword evidence="2" id="KW-1185">Reference proteome</keyword>
<organism evidence="1 2">
    <name type="scientific">Oryza sativa subsp. japonica</name>
    <name type="common">Rice</name>
    <dbReference type="NCBI Taxonomy" id="39947"/>
    <lineage>
        <taxon>Eukaryota</taxon>
        <taxon>Viridiplantae</taxon>
        <taxon>Streptophyta</taxon>
        <taxon>Embryophyta</taxon>
        <taxon>Tracheophyta</taxon>
        <taxon>Spermatophyta</taxon>
        <taxon>Magnoliopsida</taxon>
        <taxon>Liliopsida</taxon>
        <taxon>Poales</taxon>
        <taxon>Poaceae</taxon>
        <taxon>BOP clade</taxon>
        <taxon>Oryzoideae</taxon>
        <taxon>Oryzeae</taxon>
        <taxon>Oryzinae</taxon>
        <taxon>Oryza</taxon>
        <taxon>Oryza sativa</taxon>
    </lineage>
</organism>
<gene>
    <name evidence="1" type="ordered locus">Os01g0627450</name>
    <name evidence="1" type="ORF">OSNPB_010627450</name>
</gene>
<protein>
    <submittedName>
        <fullName evidence="1">Os01g0627450 protein</fullName>
    </submittedName>
</protein>
<reference evidence="1 2" key="2">
    <citation type="journal article" date="2013" name="Plant Cell Physiol.">
        <title>Rice Annotation Project Database (RAP-DB): an integrative and interactive database for rice genomics.</title>
        <authorList>
            <person name="Sakai H."/>
            <person name="Lee S.S."/>
            <person name="Tanaka T."/>
            <person name="Numa H."/>
            <person name="Kim J."/>
            <person name="Kawahara Y."/>
            <person name="Wakimoto H."/>
            <person name="Yang C.C."/>
            <person name="Iwamoto M."/>
            <person name="Abe T."/>
            <person name="Yamada Y."/>
            <person name="Muto A."/>
            <person name="Inokuchi H."/>
            <person name="Ikemura T."/>
            <person name="Matsumoto T."/>
            <person name="Sasaki T."/>
            <person name="Itoh T."/>
        </authorList>
    </citation>
    <scope>NUCLEOTIDE SEQUENCE [LARGE SCALE GENOMIC DNA]</scope>
    <source>
        <strain evidence="2">cv. Nipponbare</strain>
    </source>
</reference>
<reference evidence="2" key="1">
    <citation type="journal article" date="2005" name="Nature">
        <title>The map-based sequence of the rice genome.</title>
        <authorList>
            <consortium name="International rice genome sequencing project (IRGSP)"/>
            <person name="Matsumoto T."/>
            <person name="Wu J."/>
            <person name="Kanamori H."/>
            <person name="Katayose Y."/>
            <person name="Fujisawa M."/>
            <person name="Namiki N."/>
            <person name="Mizuno H."/>
            <person name="Yamamoto K."/>
            <person name="Antonio B.A."/>
            <person name="Baba T."/>
            <person name="Sakata K."/>
            <person name="Nagamura Y."/>
            <person name="Aoki H."/>
            <person name="Arikawa K."/>
            <person name="Arita K."/>
            <person name="Bito T."/>
            <person name="Chiden Y."/>
            <person name="Fujitsuka N."/>
            <person name="Fukunaka R."/>
            <person name="Hamada M."/>
            <person name="Harada C."/>
            <person name="Hayashi A."/>
            <person name="Hijishita S."/>
            <person name="Honda M."/>
            <person name="Hosokawa S."/>
            <person name="Ichikawa Y."/>
            <person name="Idonuma A."/>
            <person name="Iijima M."/>
            <person name="Ikeda M."/>
            <person name="Ikeno M."/>
            <person name="Ito K."/>
            <person name="Ito S."/>
            <person name="Ito T."/>
            <person name="Ito Y."/>
            <person name="Ito Y."/>
            <person name="Iwabuchi A."/>
            <person name="Kamiya K."/>
            <person name="Karasawa W."/>
            <person name="Kurita K."/>
            <person name="Katagiri S."/>
            <person name="Kikuta A."/>
            <person name="Kobayashi H."/>
            <person name="Kobayashi N."/>
            <person name="Machita K."/>
            <person name="Maehara T."/>
            <person name="Masukawa M."/>
            <person name="Mizubayashi T."/>
            <person name="Mukai Y."/>
            <person name="Nagasaki H."/>
            <person name="Nagata Y."/>
            <person name="Naito S."/>
            <person name="Nakashima M."/>
            <person name="Nakama Y."/>
            <person name="Nakamichi Y."/>
            <person name="Nakamura M."/>
            <person name="Meguro A."/>
            <person name="Negishi M."/>
            <person name="Ohta I."/>
            <person name="Ohta T."/>
            <person name="Okamoto M."/>
            <person name="Ono N."/>
            <person name="Saji S."/>
            <person name="Sakaguchi M."/>
            <person name="Sakai K."/>
            <person name="Shibata M."/>
            <person name="Shimokawa T."/>
            <person name="Song J."/>
            <person name="Takazaki Y."/>
            <person name="Terasawa K."/>
            <person name="Tsugane M."/>
            <person name="Tsuji K."/>
            <person name="Ueda S."/>
            <person name="Waki K."/>
            <person name="Yamagata H."/>
            <person name="Yamamoto M."/>
            <person name="Yamamoto S."/>
            <person name="Yamane H."/>
            <person name="Yoshiki S."/>
            <person name="Yoshihara R."/>
            <person name="Yukawa K."/>
            <person name="Zhong H."/>
            <person name="Yano M."/>
            <person name="Yuan Q."/>
            <person name="Ouyang S."/>
            <person name="Liu J."/>
            <person name="Jones K.M."/>
            <person name="Gansberger K."/>
            <person name="Moffat K."/>
            <person name="Hill J."/>
            <person name="Bera J."/>
            <person name="Fadrosh D."/>
            <person name="Jin S."/>
            <person name="Johri S."/>
            <person name="Kim M."/>
            <person name="Overton L."/>
            <person name="Reardon M."/>
            <person name="Tsitrin T."/>
            <person name="Vuong H."/>
            <person name="Weaver B."/>
            <person name="Ciecko A."/>
            <person name="Tallon L."/>
            <person name="Jackson J."/>
            <person name="Pai G."/>
            <person name="Aken S.V."/>
            <person name="Utterback T."/>
            <person name="Reidmuller S."/>
            <person name="Feldblyum T."/>
            <person name="Hsiao J."/>
            <person name="Zismann V."/>
            <person name="Iobst S."/>
            <person name="de Vazeille A.R."/>
            <person name="Buell C.R."/>
            <person name="Ying K."/>
            <person name="Li Y."/>
            <person name="Lu T."/>
            <person name="Huang Y."/>
            <person name="Zhao Q."/>
            <person name="Feng Q."/>
            <person name="Zhang L."/>
            <person name="Zhu J."/>
            <person name="Weng Q."/>
            <person name="Mu J."/>
            <person name="Lu Y."/>
            <person name="Fan D."/>
            <person name="Liu Y."/>
            <person name="Guan J."/>
            <person name="Zhang Y."/>
            <person name="Yu S."/>
            <person name="Liu X."/>
            <person name="Zhang Y."/>
            <person name="Hong G."/>
            <person name="Han B."/>
            <person name="Choisne N."/>
            <person name="Demange N."/>
            <person name="Orjeda G."/>
            <person name="Samain S."/>
            <person name="Cattolico L."/>
            <person name="Pelletier E."/>
            <person name="Couloux A."/>
            <person name="Segurens B."/>
            <person name="Wincker P."/>
            <person name="D'Hont A."/>
            <person name="Scarpelli C."/>
            <person name="Weissenbach J."/>
            <person name="Salanoubat M."/>
            <person name="Quetier F."/>
            <person name="Yu Y."/>
            <person name="Kim H.R."/>
            <person name="Rambo T."/>
            <person name="Currie J."/>
            <person name="Collura K."/>
            <person name="Luo M."/>
            <person name="Yang T."/>
            <person name="Ammiraju J.S.S."/>
            <person name="Engler F."/>
            <person name="Soderlund C."/>
            <person name="Wing R.A."/>
            <person name="Palmer L.E."/>
            <person name="de la Bastide M."/>
            <person name="Spiegel L."/>
            <person name="Nascimento L."/>
            <person name="Zutavern T."/>
            <person name="O'Shaughnessy A."/>
            <person name="Dike S."/>
            <person name="Dedhia N."/>
            <person name="Preston R."/>
            <person name="Balija V."/>
            <person name="McCombie W.R."/>
            <person name="Chow T."/>
            <person name="Chen H."/>
            <person name="Chung M."/>
            <person name="Chen C."/>
            <person name="Shaw J."/>
            <person name="Wu H."/>
            <person name="Hsiao K."/>
            <person name="Chao Y."/>
            <person name="Chu M."/>
            <person name="Cheng C."/>
            <person name="Hour A."/>
            <person name="Lee P."/>
            <person name="Lin S."/>
            <person name="Lin Y."/>
            <person name="Liou J."/>
            <person name="Liu S."/>
            <person name="Hsing Y."/>
            <person name="Raghuvanshi S."/>
            <person name="Mohanty A."/>
            <person name="Bharti A.K."/>
            <person name="Gaur A."/>
            <person name="Gupta V."/>
            <person name="Kumar D."/>
            <person name="Ravi V."/>
            <person name="Vij S."/>
            <person name="Kapur A."/>
            <person name="Khurana P."/>
            <person name="Khurana P."/>
            <person name="Khurana J.P."/>
            <person name="Tyagi A.K."/>
            <person name="Gaikwad K."/>
            <person name="Singh A."/>
            <person name="Dalal V."/>
            <person name="Srivastava S."/>
            <person name="Dixit A."/>
            <person name="Pal A.K."/>
            <person name="Ghazi I.A."/>
            <person name="Yadav M."/>
            <person name="Pandit A."/>
            <person name="Bhargava A."/>
            <person name="Sureshbabu K."/>
            <person name="Batra K."/>
            <person name="Sharma T.R."/>
            <person name="Mohapatra T."/>
            <person name="Singh N.K."/>
            <person name="Messing J."/>
            <person name="Nelson A.B."/>
            <person name="Fuks G."/>
            <person name="Kavchok S."/>
            <person name="Keizer G."/>
            <person name="Linton E."/>
            <person name="Llaca V."/>
            <person name="Song R."/>
            <person name="Tanyolac B."/>
            <person name="Young S."/>
            <person name="Ho-Il K."/>
            <person name="Hahn J.H."/>
            <person name="Sangsakoo G."/>
            <person name="Vanavichit A."/>
            <person name="de Mattos Luiz.A.T."/>
            <person name="Zimmer P.D."/>
            <person name="Malone G."/>
            <person name="Dellagostin O."/>
            <person name="de Oliveira A.C."/>
            <person name="Bevan M."/>
            <person name="Bancroft I."/>
            <person name="Minx P."/>
            <person name="Cordum H."/>
            <person name="Wilson R."/>
            <person name="Cheng Z."/>
            <person name="Jin W."/>
            <person name="Jiang J."/>
            <person name="Leong S.A."/>
            <person name="Iwama H."/>
            <person name="Gojobori T."/>
            <person name="Itoh T."/>
            <person name="Niimura Y."/>
            <person name="Fujii Y."/>
            <person name="Habara T."/>
            <person name="Sakai H."/>
            <person name="Sato Y."/>
            <person name="Wilson G."/>
            <person name="Kumar K."/>
            <person name="McCouch S."/>
            <person name="Juretic N."/>
            <person name="Hoen D."/>
            <person name="Wright S."/>
            <person name="Bruskiewich R."/>
            <person name="Bureau T."/>
            <person name="Miyao A."/>
            <person name="Hirochika H."/>
            <person name="Nishikawa T."/>
            <person name="Kadowaki K."/>
            <person name="Sugiura M."/>
            <person name="Burr B."/>
            <person name="Sasaki T."/>
        </authorList>
    </citation>
    <scope>NUCLEOTIDE SEQUENCE [LARGE SCALE GENOMIC DNA]</scope>
    <source>
        <strain evidence="2">cv. Nipponbare</strain>
    </source>
</reference>
<dbReference type="FunCoup" id="A0A0P0V5H9">
    <property type="interactions" value="331"/>
</dbReference>
<sequence>MPSATLASSSAKFWPMQMRGPQLNGKNAPAPGSLHALATPSANLPGSNSPASCPHAAASRWMNSTGSDSITPAGYLTPPSSISLYVRRFIITTGGYRRSTSCSTMVTCQRSAPSIIKSFVSPKDLQNLLPGAILPLRVHAQGNHCPGEQHGGCLHPGEVEQLAFVDDLLDGHPLAGFAVLVAVIIHVGL</sequence>
<dbReference type="InParanoid" id="A0A0P0V5H9"/>
<reference evidence="1 2" key="3">
    <citation type="journal article" date="2013" name="Rice">
        <title>Improvement of the Oryza sativa Nipponbare reference genome using next generation sequence and optical map data.</title>
        <authorList>
            <person name="Kawahara Y."/>
            <person name="de la Bastide M."/>
            <person name="Hamilton J.P."/>
            <person name="Kanamori H."/>
            <person name="McCombie W.R."/>
            <person name="Ouyang S."/>
            <person name="Schwartz D.C."/>
            <person name="Tanaka T."/>
            <person name="Wu J."/>
            <person name="Zhou S."/>
            <person name="Childs K.L."/>
            <person name="Davidson R.M."/>
            <person name="Lin H."/>
            <person name="Quesada-Ocampo L."/>
            <person name="Vaillancourt B."/>
            <person name="Sakai H."/>
            <person name="Lee S.S."/>
            <person name="Kim J."/>
            <person name="Numa H."/>
            <person name="Itoh T."/>
            <person name="Buell C.R."/>
            <person name="Matsumoto T."/>
        </authorList>
    </citation>
    <scope>NUCLEOTIDE SEQUENCE [LARGE SCALE GENOMIC DNA]</scope>
    <source>
        <strain evidence="2">cv. Nipponbare</strain>
    </source>
</reference>
<evidence type="ECO:0000313" key="1">
    <source>
        <dbReference type="EMBL" id="BAS73260.1"/>
    </source>
</evidence>
<evidence type="ECO:0000313" key="2">
    <source>
        <dbReference type="Proteomes" id="UP000059680"/>
    </source>
</evidence>
<dbReference type="Proteomes" id="UP000059680">
    <property type="component" value="Chromosome 1"/>
</dbReference>
<accession>A0A0P0V5H9</accession>
<dbReference type="AlphaFoldDB" id="A0A0P0V5H9"/>
<dbReference type="EMBL" id="AP014957">
    <property type="protein sequence ID" value="BAS73260.1"/>
    <property type="molecule type" value="Genomic_DNA"/>
</dbReference>
<name>A0A0P0V5H9_ORYSJ</name>
<proteinExistence type="predicted"/>